<evidence type="ECO:0000256" key="3">
    <source>
        <dbReference type="ARBA" id="ARBA00010918"/>
    </source>
</evidence>
<keyword evidence="6 9" id="KW-1133">Transmembrane helix</keyword>
<dbReference type="AlphaFoldDB" id="A0A923N5U7"/>
<comment type="subcellular location">
    <subcellularLocation>
        <location evidence="2">Vacuole membrane</location>
        <topology evidence="2">Multi-pass membrane protein</topology>
    </subcellularLocation>
</comment>
<protein>
    <recommendedName>
        <fullName evidence="4">Vacuolar membrane protease</fullName>
    </recommendedName>
    <alternativeName>
        <fullName evidence="8">FXNA-related family protease 1</fullName>
    </alternativeName>
</protein>
<evidence type="ECO:0000256" key="6">
    <source>
        <dbReference type="ARBA" id="ARBA00022989"/>
    </source>
</evidence>
<dbReference type="PANTHER" id="PTHR12147">
    <property type="entry name" value="METALLOPEPTIDASE M28 FAMILY MEMBER"/>
    <property type="match status" value="1"/>
</dbReference>
<dbReference type="RefSeq" id="WP_187066802.1">
    <property type="nucleotide sequence ID" value="NZ_JACRVF010000002.1"/>
</dbReference>
<evidence type="ECO:0000256" key="8">
    <source>
        <dbReference type="ARBA" id="ARBA00031512"/>
    </source>
</evidence>
<keyword evidence="5" id="KW-0926">Vacuole</keyword>
<name>A0A923N5U7_9BACT</name>
<comment type="similarity">
    <text evidence="3">Belongs to the peptidase M28 family.</text>
</comment>
<organism evidence="11 12">
    <name type="scientific">Pontibacter cellulosilyticus</name>
    <dbReference type="NCBI Taxonomy" id="1720253"/>
    <lineage>
        <taxon>Bacteria</taxon>
        <taxon>Pseudomonadati</taxon>
        <taxon>Bacteroidota</taxon>
        <taxon>Cytophagia</taxon>
        <taxon>Cytophagales</taxon>
        <taxon>Hymenobacteraceae</taxon>
        <taxon>Pontibacter</taxon>
    </lineage>
</organism>
<dbReference type="Proteomes" id="UP000603640">
    <property type="component" value="Unassembled WGS sequence"/>
</dbReference>
<evidence type="ECO:0000256" key="7">
    <source>
        <dbReference type="ARBA" id="ARBA00023180"/>
    </source>
</evidence>
<dbReference type="GO" id="GO:0005774">
    <property type="term" value="C:vacuolar membrane"/>
    <property type="evidence" value="ECO:0007669"/>
    <property type="project" value="UniProtKB-SubCell"/>
</dbReference>
<comment type="function">
    <text evidence="1">May be involved in vacuolar sorting and osmoregulation.</text>
</comment>
<dbReference type="GO" id="GO:0008235">
    <property type="term" value="F:metalloexopeptidase activity"/>
    <property type="evidence" value="ECO:0007669"/>
    <property type="project" value="InterPro"/>
</dbReference>
<accession>A0A923N5U7</accession>
<feature type="transmembrane region" description="Helical" evidence="9">
    <location>
        <begin position="355"/>
        <end position="375"/>
    </location>
</feature>
<keyword evidence="12" id="KW-1185">Reference proteome</keyword>
<reference evidence="11" key="1">
    <citation type="submission" date="2020-08" db="EMBL/GenBank/DDBJ databases">
        <title>Pontibacter sp. SD6 16S ribosomal RNA gene Genome sequencing and assembly.</title>
        <authorList>
            <person name="Kang M."/>
        </authorList>
    </citation>
    <scope>NUCLEOTIDE SEQUENCE</scope>
    <source>
        <strain evidence="11">SD6</strain>
    </source>
</reference>
<dbReference type="Pfam" id="PF04389">
    <property type="entry name" value="Peptidase_M28"/>
    <property type="match status" value="1"/>
</dbReference>
<comment type="caution">
    <text evidence="11">The sequence shown here is derived from an EMBL/GenBank/DDBJ whole genome shotgun (WGS) entry which is preliminary data.</text>
</comment>
<dbReference type="EMBL" id="JACRVF010000002">
    <property type="protein sequence ID" value="MBC5992763.1"/>
    <property type="molecule type" value="Genomic_DNA"/>
</dbReference>
<feature type="transmembrane region" description="Helical" evidence="9">
    <location>
        <begin position="544"/>
        <end position="561"/>
    </location>
</feature>
<feature type="transmembrane region" description="Helical" evidence="9">
    <location>
        <begin position="395"/>
        <end position="416"/>
    </location>
</feature>
<proteinExistence type="inferred from homology"/>
<evidence type="ECO:0000259" key="10">
    <source>
        <dbReference type="Pfam" id="PF04389"/>
    </source>
</evidence>
<keyword evidence="9" id="KW-0472">Membrane</keyword>
<evidence type="ECO:0000256" key="4">
    <source>
        <dbReference type="ARBA" id="ARBA00017435"/>
    </source>
</evidence>
<gene>
    <name evidence="11" type="ORF">H8S84_07950</name>
</gene>
<feature type="domain" description="Peptidase M28" evidence="10">
    <location>
        <begin position="102"/>
        <end position="290"/>
    </location>
</feature>
<dbReference type="PANTHER" id="PTHR12147:SF58">
    <property type="entry name" value="VACUOLAR MEMBRANE PROTEASE"/>
    <property type="match status" value="1"/>
</dbReference>
<feature type="transmembrane region" description="Helical" evidence="9">
    <location>
        <begin position="479"/>
        <end position="507"/>
    </location>
</feature>
<evidence type="ECO:0000313" key="11">
    <source>
        <dbReference type="EMBL" id="MBC5992763.1"/>
    </source>
</evidence>
<evidence type="ECO:0000256" key="5">
    <source>
        <dbReference type="ARBA" id="ARBA00022554"/>
    </source>
</evidence>
<evidence type="ECO:0000256" key="2">
    <source>
        <dbReference type="ARBA" id="ARBA00004128"/>
    </source>
</evidence>
<evidence type="ECO:0000256" key="1">
    <source>
        <dbReference type="ARBA" id="ARBA00003273"/>
    </source>
</evidence>
<dbReference type="Gene3D" id="3.40.630.10">
    <property type="entry name" value="Zn peptidases"/>
    <property type="match status" value="1"/>
</dbReference>
<evidence type="ECO:0000313" key="12">
    <source>
        <dbReference type="Proteomes" id="UP000603640"/>
    </source>
</evidence>
<sequence>MQYRHRSYAVFILLALTGLALLSLYLLQPPASKPANAPVDEFSAERAMRHVVEIAEEPHAMGTAAHAEVRTYLLEQMQELGLNPQVQETTAANEYAVGYVYNLLGRLEGRGNTGKSILVMAHYDSQPNARGAGDDGAGVAAILETVRALKQTKRLEHDLIVLFTDGEEYGLYGAKAFLKHPWAKDVELVLNLEGRGSQGPSMTFELSPENGWVAEQYIEHAPYPFLSSLAYEIYKRMPNDTDFTVFKNAGYSGLNSAFIDGFVHYHKATDSPENLSLNTVQQHGSNLLALLQHFGNTSLEKTKAPDIVFFNAINGWVISYPQWMSIFWVVLAALLLIAVFVLGVRKGAFTIAQSLISFVVFLVLLIIVAGISVPVNSLVLDLLPLTHRMNGVYSANGFFVAYLLLALGLFLLLSWLALRWLQLLAMVMGVFILQFILVAALYLTIPSATYLLVFPLLFSLVGLLVILAKDLHEVPEINLTVVVILVLAAIPAIFILMPIVHVVFVAFSLQLPIGSLALFVLLLGFLLPLLHLVEHSFRWRRWPLLPLLLLLAGTVVLILALQNEKPSAKQPLHSHVSYYVDTDSSKAYWASYYQNTDDWNRQFFQNAKQEPLKEIYPHASLNYLKSEAETFPVAAPVAAVVTDSVTGGERLLRLRLASQRGAAHMEIVLKPENPEDIKSIKLAGEALQLTPVDAQGGKVYYALMHGLPQSKEVQLEVRLEENAPLTLYLYDQSIGLPEQLVKEPKPAHVIAEQGRNSNLTVMRKSYTF</sequence>
<dbReference type="InterPro" id="IPR007484">
    <property type="entry name" value="Peptidase_M28"/>
</dbReference>
<dbReference type="SUPFAM" id="SSF53187">
    <property type="entry name" value="Zn-dependent exopeptidases"/>
    <property type="match status" value="1"/>
</dbReference>
<evidence type="ECO:0000256" key="9">
    <source>
        <dbReference type="SAM" id="Phobius"/>
    </source>
</evidence>
<feature type="transmembrane region" description="Helical" evidence="9">
    <location>
        <begin position="513"/>
        <end position="532"/>
    </location>
</feature>
<keyword evidence="9" id="KW-0812">Transmembrane</keyword>
<keyword evidence="7" id="KW-0325">Glycoprotein</keyword>
<dbReference type="InterPro" id="IPR045175">
    <property type="entry name" value="M28_fam"/>
</dbReference>
<feature type="transmembrane region" description="Helical" evidence="9">
    <location>
        <begin position="423"/>
        <end position="443"/>
    </location>
</feature>
<feature type="transmembrane region" description="Helical" evidence="9">
    <location>
        <begin position="323"/>
        <end position="343"/>
    </location>
</feature>
<feature type="transmembrane region" description="Helical" evidence="9">
    <location>
        <begin position="449"/>
        <end position="467"/>
    </location>
</feature>
<dbReference type="GO" id="GO:0006508">
    <property type="term" value="P:proteolysis"/>
    <property type="evidence" value="ECO:0007669"/>
    <property type="project" value="InterPro"/>
</dbReference>